<dbReference type="AlphaFoldDB" id="A0A6M3IW42"/>
<dbReference type="EMBL" id="MT141434">
    <property type="protein sequence ID" value="QJA61237.1"/>
    <property type="molecule type" value="Genomic_DNA"/>
</dbReference>
<protein>
    <submittedName>
        <fullName evidence="2">Uncharacterized protein</fullName>
    </submittedName>
</protein>
<reference evidence="2" key="1">
    <citation type="submission" date="2020-03" db="EMBL/GenBank/DDBJ databases">
        <title>The deep terrestrial virosphere.</title>
        <authorList>
            <person name="Holmfeldt K."/>
            <person name="Nilsson E."/>
            <person name="Simone D."/>
            <person name="Lopez-Fernandez M."/>
            <person name="Wu X."/>
            <person name="de Brujin I."/>
            <person name="Lundin D."/>
            <person name="Andersson A."/>
            <person name="Bertilsson S."/>
            <person name="Dopson M."/>
        </authorList>
    </citation>
    <scope>NUCLEOTIDE SEQUENCE</scope>
    <source>
        <strain evidence="3">MM415A03898</strain>
        <strain evidence="2">MM415B00972</strain>
    </source>
</reference>
<evidence type="ECO:0000313" key="3">
    <source>
        <dbReference type="EMBL" id="QJA70202.1"/>
    </source>
</evidence>
<feature type="region of interest" description="Disordered" evidence="1">
    <location>
        <begin position="66"/>
        <end position="87"/>
    </location>
</feature>
<sequence length="87" mass="9449">MGITIKSNIEFGKKYSSVTTGAEGIATAISKFQYGCIRVALQGKVKENGEVPDAVWLDEADVKEVKQLKKETGGPTPNPKQNLDPRQ</sequence>
<accession>A0A6M3IW42</accession>
<gene>
    <name evidence="3" type="ORF">MM415A03898_0006</name>
    <name evidence="2" type="ORF">MM415B00972_0034</name>
</gene>
<dbReference type="EMBL" id="MT141772">
    <property type="protein sequence ID" value="QJA70202.1"/>
    <property type="molecule type" value="Genomic_DNA"/>
</dbReference>
<evidence type="ECO:0000256" key="1">
    <source>
        <dbReference type="SAM" id="MobiDB-lite"/>
    </source>
</evidence>
<evidence type="ECO:0000313" key="2">
    <source>
        <dbReference type="EMBL" id="QJA61237.1"/>
    </source>
</evidence>
<name>A0A6M3IW42_9ZZZZ</name>
<proteinExistence type="predicted"/>
<organism evidence="2">
    <name type="scientific">viral metagenome</name>
    <dbReference type="NCBI Taxonomy" id="1070528"/>
    <lineage>
        <taxon>unclassified sequences</taxon>
        <taxon>metagenomes</taxon>
        <taxon>organismal metagenomes</taxon>
    </lineage>
</organism>